<organism evidence="6 7">
    <name type="scientific">Megaselia scalaris</name>
    <name type="common">Humpbacked fly</name>
    <name type="synonym">Phora scalaris</name>
    <dbReference type="NCBI Taxonomy" id="36166"/>
    <lineage>
        <taxon>Eukaryota</taxon>
        <taxon>Metazoa</taxon>
        <taxon>Ecdysozoa</taxon>
        <taxon>Arthropoda</taxon>
        <taxon>Hexapoda</taxon>
        <taxon>Insecta</taxon>
        <taxon>Pterygota</taxon>
        <taxon>Neoptera</taxon>
        <taxon>Endopterygota</taxon>
        <taxon>Diptera</taxon>
        <taxon>Brachycera</taxon>
        <taxon>Muscomorpha</taxon>
        <taxon>Platypezoidea</taxon>
        <taxon>Phoridae</taxon>
        <taxon>Megaseliini</taxon>
        <taxon>Megaselia</taxon>
    </lineage>
</organism>
<reference evidence="7" key="1">
    <citation type="submission" date="2013-02" db="EMBL/GenBank/DDBJ databases">
        <authorList>
            <person name="Hughes D."/>
        </authorList>
    </citation>
    <scope>NUCLEOTIDE SEQUENCE</scope>
    <source>
        <strain>Durham</strain>
        <strain evidence="7">NC isolate 2 -- Noor lab</strain>
    </source>
</reference>
<dbReference type="EMBL" id="CAQQ02105613">
    <property type="status" value="NOT_ANNOTATED_CDS"/>
    <property type="molecule type" value="Genomic_DNA"/>
</dbReference>
<dbReference type="AlphaFoldDB" id="T1GC14"/>
<sequence length="369" mass="40826">ITGAKVAIFTYRGCTLEVRGETDVIYISRETPMIQYLNCHAALEQMREKAEEDDTLGPIAMVVGPTDVGKSTLCKIFLNYAARMNRRPLYCDIDVGQGGLSVPGMIASILVERPASLIEGFSQSAPLVYHHGHKSPSENNALYKMIIKKMAEVAITSREANKGLKTSGIIINTCGWVKGEGYRSLLHAAEEFQVDVIFVLDQERLYNELLRDVPGKVKVVLLPKSGGVVEISKTQRAELRDSRIREYFYGGRSPLYPFSFDVKWADIKLYKIGAPPLPASCLPIGMKPEDHLTKLVPVSPSPAILHHLISISFAESLEDDVLCTNIMGFICVTAVDPERQTVTVLSPQPRPLPSNNILLLSDIQFMDSH</sequence>
<dbReference type="Proteomes" id="UP000015102">
    <property type="component" value="Unassembled WGS sequence"/>
</dbReference>
<dbReference type="Pfam" id="PF06807">
    <property type="entry name" value="Clp1"/>
    <property type="match status" value="1"/>
</dbReference>
<reference evidence="6" key="2">
    <citation type="submission" date="2015-06" db="UniProtKB">
        <authorList>
            <consortium name="EnsemblMetazoa"/>
        </authorList>
    </citation>
    <scope>IDENTIFICATION</scope>
</reference>
<dbReference type="InterPro" id="IPR032324">
    <property type="entry name" value="Clp1_N"/>
</dbReference>
<evidence type="ECO:0000313" key="6">
    <source>
        <dbReference type="EnsemblMetazoa" id="MESCA000809-PA"/>
    </source>
</evidence>
<dbReference type="GO" id="GO:0006388">
    <property type="term" value="P:tRNA splicing, via endonucleolytic cleavage and ligation"/>
    <property type="evidence" value="ECO:0007669"/>
    <property type="project" value="TreeGrafter"/>
</dbReference>
<evidence type="ECO:0000313" key="7">
    <source>
        <dbReference type="Proteomes" id="UP000015102"/>
    </source>
</evidence>
<dbReference type="Gene3D" id="2.40.30.330">
    <property type="entry name" value="Pre-mRNA cleavage complex subunit Clp1, C-terminal domain"/>
    <property type="match status" value="1"/>
</dbReference>
<evidence type="ECO:0000259" key="3">
    <source>
        <dbReference type="Pfam" id="PF06807"/>
    </source>
</evidence>
<keyword evidence="1" id="KW-0547">Nucleotide-binding</keyword>
<accession>T1GC14</accession>
<proteinExistence type="predicted"/>
<dbReference type="GO" id="GO:0031124">
    <property type="term" value="P:mRNA 3'-end processing"/>
    <property type="evidence" value="ECO:0007669"/>
    <property type="project" value="InterPro"/>
</dbReference>
<dbReference type="EnsemblMetazoa" id="MESCA000809-RA">
    <property type="protein sequence ID" value="MESCA000809-PA"/>
    <property type="gene ID" value="MESCA000809"/>
</dbReference>
<dbReference type="EMBL" id="CAQQ02105612">
    <property type="status" value="NOT_ANNOTATED_CDS"/>
    <property type="molecule type" value="Genomic_DNA"/>
</dbReference>
<dbReference type="Gene3D" id="3.40.50.300">
    <property type="entry name" value="P-loop containing nucleotide triphosphate hydrolases"/>
    <property type="match status" value="1"/>
</dbReference>
<dbReference type="STRING" id="36166.T1GC14"/>
<keyword evidence="2" id="KW-0067">ATP-binding</keyword>
<dbReference type="SUPFAM" id="SSF52540">
    <property type="entry name" value="P-loop containing nucleoside triphosphate hydrolases"/>
    <property type="match status" value="2"/>
</dbReference>
<dbReference type="FunFam" id="2.40.30.330:FF:000001">
    <property type="entry name" value="Protein CLP1 homolog"/>
    <property type="match status" value="1"/>
</dbReference>
<dbReference type="CDD" id="cd01983">
    <property type="entry name" value="SIMIBI"/>
    <property type="match status" value="1"/>
</dbReference>
<feature type="domain" description="Clp1 N-terminal" evidence="4">
    <location>
        <begin position="3"/>
        <end position="50"/>
    </location>
</feature>
<keyword evidence="7" id="KW-1185">Reference proteome</keyword>
<evidence type="ECO:0000259" key="4">
    <source>
        <dbReference type="Pfam" id="PF16573"/>
    </source>
</evidence>
<dbReference type="OMA" id="VQYVNCH"/>
<name>T1GC14_MEGSC</name>
<protein>
    <recommendedName>
        <fullName evidence="8">Protein CLP1 homolog</fullName>
    </recommendedName>
</protein>
<dbReference type="InterPro" id="IPR045116">
    <property type="entry name" value="Clp1/Grc3"/>
</dbReference>
<dbReference type="InterPro" id="IPR032319">
    <property type="entry name" value="CLP1_P"/>
</dbReference>
<feature type="domain" description="Clp1 P-loop" evidence="5">
    <location>
        <begin position="64"/>
        <end position="250"/>
    </location>
</feature>
<dbReference type="PANTHER" id="PTHR12755:SF6">
    <property type="entry name" value="POLYRIBONUCLEOTIDE 5'-HYDROXYL-KINASE CLP1"/>
    <property type="match status" value="1"/>
</dbReference>
<dbReference type="InterPro" id="IPR027417">
    <property type="entry name" value="P-loop_NTPase"/>
</dbReference>
<dbReference type="InterPro" id="IPR038238">
    <property type="entry name" value="Clp1_C_sf"/>
</dbReference>
<dbReference type="Gene3D" id="2.60.120.1030">
    <property type="entry name" value="Clp1, DNA binding domain"/>
    <property type="match status" value="1"/>
</dbReference>
<dbReference type="Pfam" id="PF16573">
    <property type="entry name" value="CLP1_N"/>
    <property type="match status" value="1"/>
</dbReference>
<dbReference type="InterPro" id="IPR010655">
    <property type="entry name" value="Clp1_C"/>
</dbReference>
<dbReference type="Pfam" id="PF16575">
    <property type="entry name" value="CLP1_P"/>
    <property type="match status" value="1"/>
</dbReference>
<dbReference type="GO" id="GO:0005634">
    <property type="term" value="C:nucleus"/>
    <property type="evidence" value="ECO:0007669"/>
    <property type="project" value="TreeGrafter"/>
</dbReference>
<dbReference type="HOGENOM" id="CLU_018195_1_0_1"/>
<feature type="domain" description="Clp1 C-terminal" evidence="3">
    <location>
        <begin position="255"/>
        <end position="367"/>
    </location>
</feature>
<dbReference type="FunFam" id="3.40.50.300:FF:000454">
    <property type="entry name" value="Protein CLP1 homolog"/>
    <property type="match status" value="1"/>
</dbReference>
<dbReference type="GO" id="GO:0051731">
    <property type="term" value="F:polynucleotide 5'-hydroxyl-kinase activity"/>
    <property type="evidence" value="ECO:0007669"/>
    <property type="project" value="InterPro"/>
</dbReference>
<evidence type="ECO:0008006" key="8">
    <source>
        <dbReference type="Google" id="ProtNLM"/>
    </source>
</evidence>
<dbReference type="GO" id="GO:0005524">
    <property type="term" value="F:ATP binding"/>
    <property type="evidence" value="ECO:0007669"/>
    <property type="project" value="UniProtKB-KW"/>
</dbReference>
<dbReference type="PANTHER" id="PTHR12755">
    <property type="entry name" value="CLEAVAGE/POLYADENYLATION FACTOR IA SUBUNIT CLP1P"/>
    <property type="match status" value="1"/>
</dbReference>
<evidence type="ECO:0000259" key="5">
    <source>
        <dbReference type="Pfam" id="PF16575"/>
    </source>
</evidence>
<dbReference type="InterPro" id="IPR038239">
    <property type="entry name" value="Clp1_N_sf"/>
</dbReference>
<evidence type="ECO:0000256" key="2">
    <source>
        <dbReference type="ARBA" id="ARBA00022840"/>
    </source>
</evidence>
<evidence type="ECO:0000256" key="1">
    <source>
        <dbReference type="ARBA" id="ARBA00022741"/>
    </source>
</evidence>